<feature type="signal peptide" evidence="9">
    <location>
        <begin position="1"/>
        <end position="24"/>
    </location>
</feature>
<dbReference type="AlphaFoldDB" id="A0A2P6NGB1"/>
<evidence type="ECO:0000313" key="11">
    <source>
        <dbReference type="EMBL" id="PRP82998.1"/>
    </source>
</evidence>
<evidence type="ECO:0000256" key="9">
    <source>
        <dbReference type="SAM" id="SignalP"/>
    </source>
</evidence>
<sequence>MSSFTVACVVLAISVLLSFDAIHSVQEGHVGVYFRGGALITKINKPGWHLKIPLLDRVENVQTTLQTDKVVNIPVSLDIKYGKHLNPSLITQQCGTSGGVMLKIEAVEVVNRLKEDHVYMTIKNYTVHYDKIWIFDKIHHEINQFCSKHTLQEVYIDLFHTVDDRLQSALQESCDAWAPGIEIIAIRITKPRIPDSILRNYEQMEAEKTKLLVAVQTQKVVEKEAETEKRRATIGEFEIQLITDTSTEAEKQAAVSKINIEQKVMEKEGQVRVKKLEDDAFLAHEKALADARYYAALKAAESNKLLYSEEYLRLQAISAVTNNTKIYFGPSIQSMYTEFFDLALKGKISSSKPTPASE</sequence>
<evidence type="ECO:0000256" key="5">
    <source>
        <dbReference type="ARBA" id="ARBA00022968"/>
    </source>
</evidence>
<protein>
    <submittedName>
        <fullName evidence="11">Putative SPFH domain-containing protein 2</fullName>
    </submittedName>
</protein>
<reference evidence="11 12" key="1">
    <citation type="journal article" date="2018" name="Genome Biol. Evol.">
        <title>Multiple Roots of Fruiting Body Formation in Amoebozoa.</title>
        <authorList>
            <person name="Hillmann F."/>
            <person name="Forbes G."/>
            <person name="Novohradska S."/>
            <person name="Ferling I."/>
            <person name="Riege K."/>
            <person name="Groth M."/>
            <person name="Westermann M."/>
            <person name="Marz M."/>
            <person name="Spaller T."/>
            <person name="Winckler T."/>
            <person name="Schaap P."/>
            <person name="Glockner G."/>
        </authorList>
    </citation>
    <scope>NUCLEOTIDE SEQUENCE [LARGE SCALE GENOMIC DNA]</scope>
    <source>
        <strain evidence="11 12">Jena</strain>
    </source>
</reference>
<comment type="caution">
    <text evidence="11">The sequence shown here is derived from an EMBL/GenBank/DDBJ whole genome shotgun (WGS) entry which is preliminary data.</text>
</comment>
<evidence type="ECO:0000256" key="6">
    <source>
        <dbReference type="ARBA" id="ARBA00022989"/>
    </source>
</evidence>
<evidence type="ECO:0000256" key="1">
    <source>
        <dbReference type="ARBA" id="ARBA00004648"/>
    </source>
</evidence>
<evidence type="ECO:0000259" key="10">
    <source>
        <dbReference type="SMART" id="SM00244"/>
    </source>
</evidence>
<dbReference type="Gene3D" id="3.30.479.30">
    <property type="entry name" value="Band 7 domain"/>
    <property type="match status" value="1"/>
</dbReference>
<dbReference type="SMART" id="SM00244">
    <property type="entry name" value="PHB"/>
    <property type="match status" value="1"/>
</dbReference>
<dbReference type="InParanoid" id="A0A2P6NGB1"/>
<evidence type="ECO:0000313" key="12">
    <source>
        <dbReference type="Proteomes" id="UP000241769"/>
    </source>
</evidence>
<dbReference type="CDD" id="cd03406">
    <property type="entry name" value="SPFH_like_u3"/>
    <property type="match status" value="1"/>
</dbReference>
<feature type="chain" id="PRO_5015154548" evidence="9">
    <location>
        <begin position="25"/>
        <end position="358"/>
    </location>
</feature>
<keyword evidence="3" id="KW-0812">Transmembrane</keyword>
<dbReference type="InterPro" id="IPR036013">
    <property type="entry name" value="Band_7/SPFH_dom_sf"/>
</dbReference>
<dbReference type="GO" id="GO:0015485">
    <property type="term" value="F:cholesterol binding"/>
    <property type="evidence" value="ECO:0007669"/>
    <property type="project" value="TreeGrafter"/>
</dbReference>
<evidence type="ECO:0000256" key="7">
    <source>
        <dbReference type="ARBA" id="ARBA00023136"/>
    </source>
</evidence>
<feature type="domain" description="Band 7" evidence="10">
    <location>
        <begin position="20"/>
        <end position="205"/>
    </location>
</feature>
<dbReference type="PANTHER" id="PTHR15351">
    <property type="entry name" value="ERLIN (ER LIPID RAFT ASSOCIATED PROTEIN) HOMOLOG"/>
    <property type="match status" value="1"/>
</dbReference>
<keyword evidence="5" id="KW-0735">Signal-anchor</keyword>
<evidence type="ECO:0000256" key="3">
    <source>
        <dbReference type="ARBA" id="ARBA00022692"/>
    </source>
</evidence>
<dbReference type="STRING" id="1890364.A0A2P6NGB1"/>
<name>A0A2P6NGB1_9EUKA</name>
<organism evidence="11 12">
    <name type="scientific">Planoprotostelium fungivorum</name>
    <dbReference type="NCBI Taxonomy" id="1890364"/>
    <lineage>
        <taxon>Eukaryota</taxon>
        <taxon>Amoebozoa</taxon>
        <taxon>Evosea</taxon>
        <taxon>Variosea</taxon>
        <taxon>Cavosteliida</taxon>
        <taxon>Cavosteliaceae</taxon>
        <taxon>Planoprotostelium</taxon>
    </lineage>
</organism>
<dbReference type="GO" id="GO:0005789">
    <property type="term" value="C:endoplasmic reticulum membrane"/>
    <property type="evidence" value="ECO:0007669"/>
    <property type="project" value="UniProtKB-SubCell"/>
</dbReference>
<dbReference type="GO" id="GO:0032933">
    <property type="term" value="P:SREBP signaling pathway"/>
    <property type="evidence" value="ECO:0007669"/>
    <property type="project" value="TreeGrafter"/>
</dbReference>
<keyword evidence="9" id="KW-0732">Signal</keyword>
<keyword evidence="8" id="KW-0325">Glycoprotein</keyword>
<dbReference type="OrthoDB" id="77368at2759"/>
<dbReference type="PANTHER" id="PTHR15351:SF3">
    <property type="entry name" value="ERLIN"/>
    <property type="match status" value="1"/>
</dbReference>
<evidence type="ECO:0000256" key="8">
    <source>
        <dbReference type="ARBA" id="ARBA00023180"/>
    </source>
</evidence>
<comment type="similarity">
    <text evidence="2">Belongs to the band 7/mec-2 family.</text>
</comment>
<evidence type="ECO:0000256" key="2">
    <source>
        <dbReference type="ARBA" id="ARBA00008164"/>
    </source>
</evidence>
<keyword evidence="12" id="KW-1185">Reference proteome</keyword>
<comment type="subcellular location">
    <subcellularLocation>
        <location evidence="1">Endoplasmic reticulum membrane</location>
        <topology evidence="1">Single-pass type II membrane protein</topology>
    </subcellularLocation>
</comment>
<proteinExistence type="inferred from homology"/>
<dbReference type="InterPro" id="IPR001107">
    <property type="entry name" value="Band_7"/>
</dbReference>
<keyword evidence="6" id="KW-1133">Transmembrane helix</keyword>
<keyword evidence="4" id="KW-0256">Endoplasmic reticulum</keyword>
<evidence type="ECO:0000256" key="4">
    <source>
        <dbReference type="ARBA" id="ARBA00022824"/>
    </source>
</evidence>
<dbReference type="Pfam" id="PF01145">
    <property type="entry name" value="Band_7"/>
    <property type="match status" value="1"/>
</dbReference>
<dbReference type="Proteomes" id="UP000241769">
    <property type="component" value="Unassembled WGS sequence"/>
</dbReference>
<dbReference type="EMBL" id="MDYQ01000092">
    <property type="protein sequence ID" value="PRP82998.1"/>
    <property type="molecule type" value="Genomic_DNA"/>
</dbReference>
<accession>A0A2P6NGB1</accession>
<dbReference type="SUPFAM" id="SSF117892">
    <property type="entry name" value="Band 7/SPFH domain"/>
    <property type="match status" value="1"/>
</dbReference>
<dbReference type="GO" id="GO:0031625">
    <property type="term" value="F:ubiquitin protein ligase binding"/>
    <property type="evidence" value="ECO:0007669"/>
    <property type="project" value="InterPro"/>
</dbReference>
<dbReference type="InterPro" id="IPR033294">
    <property type="entry name" value="Erlin1/2"/>
</dbReference>
<gene>
    <name evidence="11" type="ORF">PROFUN_09949</name>
</gene>
<keyword evidence="7" id="KW-0472">Membrane</keyword>